<dbReference type="GO" id="GO:0012505">
    <property type="term" value="C:endomembrane system"/>
    <property type="evidence" value="ECO:0007669"/>
    <property type="project" value="TreeGrafter"/>
</dbReference>
<proteinExistence type="predicted"/>
<organism evidence="2 3">
    <name type="scientific">Teladorsagia circumcincta</name>
    <name type="common">Brown stomach worm</name>
    <name type="synonym">Ostertagia circumcincta</name>
    <dbReference type="NCBI Taxonomy" id="45464"/>
    <lineage>
        <taxon>Eukaryota</taxon>
        <taxon>Metazoa</taxon>
        <taxon>Ecdysozoa</taxon>
        <taxon>Nematoda</taxon>
        <taxon>Chromadorea</taxon>
        <taxon>Rhabditida</taxon>
        <taxon>Rhabditina</taxon>
        <taxon>Rhabditomorpha</taxon>
        <taxon>Strongyloidea</taxon>
        <taxon>Trichostrongylidae</taxon>
        <taxon>Teladorsagia</taxon>
    </lineage>
</organism>
<dbReference type="Proteomes" id="UP000230423">
    <property type="component" value="Unassembled WGS sequence"/>
</dbReference>
<dbReference type="SUPFAM" id="SSF53756">
    <property type="entry name" value="UDP-Glycosyltransferase/glycogen phosphorylase"/>
    <property type="match status" value="1"/>
</dbReference>
<dbReference type="PANTHER" id="PTHR45918">
    <property type="entry name" value="ALPHA-1,3/1,6-MANNOSYLTRANSFERASE ALG2"/>
    <property type="match status" value="1"/>
</dbReference>
<protein>
    <submittedName>
        <fullName evidence="2">Uncharacterized protein</fullName>
    </submittedName>
</protein>
<dbReference type="InterPro" id="IPR027054">
    <property type="entry name" value="ALG2"/>
</dbReference>
<name>A0A2G9T750_TELCI</name>
<accession>A0A2G9T750</accession>
<evidence type="ECO:0000313" key="3">
    <source>
        <dbReference type="Proteomes" id="UP000230423"/>
    </source>
</evidence>
<reference evidence="2 3" key="1">
    <citation type="submission" date="2015-09" db="EMBL/GenBank/DDBJ databases">
        <title>Draft genome of the parasitic nematode Teladorsagia circumcincta isolate WARC Sus (inbred).</title>
        <authorList>
            <person name="Mitreva M."/>
        </authorList>
    </citation>
    <scope>NUCLEOTIDE SEQUENCE [LARGE SCALE GENOMIC DNA]</scope>
    <source>
        <strain evidence="2 3">S</strain>
    </source>
</reference>
<feature type="non-terminal residue" evidence="2">
    <location>
        <position position="1"/>
    </location>
</feature>
<keyword evidence="3" id="KW-1185">Reference proteome</keyword>
<dbReference type="AlphaFoldDB" id="A0A2G9T750"/>
<gene>
    <name evidence="2" type="ORF">TELCIR_24888</name>
</gene>
<dbReference type="PANTHER" id="PTHR45918:SF1">
    <property type="entry name" value="ALPHA-1,3_1,6-MANNOSYLTRANSFERASE ALG2"/>
    <property type="match status" value="1"/>
</dbReference>
<evidence type="ECO:0000256" key="1">
    <source>
        <dbReference type="ARBA" id="ARBA00022679"/>
    </source>
</evidence>
<evidence type="ECO:0000313" key="2">
    <source>
        <dbReference type="EMBL" id="PIO53764.1"/>
    </source>
</evidence>
<dbReference type="OrthoDB" id="448893at2759"/>
<dbReference type="EMBL" id="KZ406929">
    <property type="protein sequence ID" value="PIO53764.1"/>
    <property type="molecule type" value="Genomic_DNA"/>
</dbReference>
<sequence>YFLDSIEEFSTGLADVICVNSLFTASVVKKTFKSLQNRELAVLYPTLNTEFFDGTGDCDISEIPPTAEHVFTSLNRFEVKKNVKLAIEALGKHM</sequence>
<dbReference type="GO" id="GO:0004378">
    <property type="term" value="F:GDP-Man:Man(1)GlcNAc(2)-PP-Dol alpha-1,3-mannosyltransferase activity"/>
    <property type="evidence" value="ECO:0007669"/>
    <property type="project" value="InterPro"/>
</dbReference>
<keyword evidence="1" id="KW-0808">Transferase</keyword>